<dbReference type="EMBL" id="QRCT01000026">
    <property type="protein sequence ID" value="RDU23415.1"/>
    <property type="molecule type" value="Genomic_DNA"/>
</dbReference>
<name>A0A371AV15_9FIRM</name>
<reference evidence="2 3" key="1">
    <citation type="submission" date="2018-07" db="EMBL/GenBank/DDBJ databases">
        <title>Anaerosacharophilus polymeroproducens gen. nov. sp. nov., an anaerobic bacterium isolated from salt field.</title>
        <authorList>
            <person name="Kim W."/>
            <person name="Yang S.-H."/>
            <person name="Oh J."/>
            <person name="Lee J.-H."/>
            <person name="Kwon K.K."/>
        </authorList>
    </citation>
    <scope>NUCLEOTIDE SEQUENCE [LARGE SCALE GENOMIC DNA]</scope>
    <source>
        <strain evidence="2 3">MCWD5</strain>
    </source>
</reference>
<sequence length="125" mass="14739">MSKIYKRKSKKINKGKQQKGDLNRKRSLIVNFRMSPLERQILDERIKLSGLLKQDYMIQSSLYQKVVTVGNIRVFQEMKKQIIETNNHLMQIKYLGDVDIVKLESFRMIVEILKGLDLDILEEAN</sequence>
<dbReference type="Proteomes" id="UP000255036">
    <property type="component" value="Unassembled WGS sequence"/>
</dbReference>
<keyword evidence="3" id="KW-1185">Reference proteome</keyword>
<dbReference type="RefSeq" id="WP_115481932.1">
    <property type="nucleotide sequence ID" value="NZ_QRCT01000026.1"/>
</dbReference>
<evidence type="ECO:0000313" key="2">
    <source>
        <dbReference type="EMBL" id="RDU23415.1"/>
    </source>
</evidence>
<dbReference type="OrthoDB" id="9788022at2"/>
<dbReference type="InterPro" id="IPR053842">
    <property type="entry name" value="NikA-like"/>
</dbReference>
<dbReference type="AlphaFoldDB" id="A0A371AV15"/>
<evidence type="ECO:0008006" key="4">
    <source>
        <dbReference type="Google" id="ProtNLM"/>
    </source>
</evidence>
<dbReference type="Pfam" id="PF21983">
    <property type="entry name" value="NikA-like"/>
    <property type="match status" value="1"/>
</dbReference>
<accession>A0A371AV15</accession>
<organism evidence="2 3">
    <name type="scientific">Anaerosacchariphilus polymeriproducens</name>
    <dbReference type="NCBI Taxonomy" id="1812858"/>
    <lineage>
        <taxon>Bacteria</taxon>
        <taxon>Bacillati</taxon>
        <taxon>Bacillota</taxon>
        <taxon>Clostridia</taxon>
        <taxon>Lachnospirales</taxon>
        <taxon>Lachnospiraceae</taxon>
        <taxon>Anaerosacchariphilus</taxon>
    </lineage>
</organism>
<gene>
    <name evidence="2" type="ORF">DWV06_09415</name>
</gene>
<comment type="caution">
    <text evidence="2">The sequence shown here is derived from an EMBL/GenBank/DDBJ whole genome shotgun (WGS) entry which is preliminary data.</text>
</comment>
<feature type="region of interest" description="Disordered" evidence="1">
    <location>
        <begin position="1"/>
        <end position="22"/>
    </location>
</feature>
<evidence type="ECO:0000313" key="3">
    <source>
        <dbReference type="Proteomes" id="UP000255036"/>
    </source>
</evidence>
<protein>
    <recommendedName>
        <fullName evidence="4">Mobilization protein</fullName>
    </recommendedName>
</protein>
<feature type="compositionally biased region" description="Basic residues" evidence="1">
    <location>
        <begin position="1"/>
        <end position="17"/>
    </location>
</feature>
<proteinExistence type="predicted"/>
<evidence type="ECO:0000256" key="1">
    <source>
        <dbReference type="SAM" id="MobiDB-lite"/>
    </source>
</evidence>